<evidence type="ECO:0000313" key="3">
    <source>
        <dbReference type="Proteomes" id="UP000284706"/>
    </source>
</evidence>
<name>A0A409Y4Z8_9AGAR</name>
<feature type="compositionally biased region" description="Basic and acidic residues" evidence="1">
    <location>
        <begin position="334"/>
        <end position="346"/>
    </location>
</feature>
<gene>
    <name evidence="2" type="ORF">CVT26_003248</name>
</gene>
<sequence length="346" mass="38693">MPDRPEEITEEVPHGLRNAKRCAFDQILKYFLYQVLDPNSPEKAKLDELQTEIEQLQEGRYYTLEGDGSNPTNESQESWNFNASHDPTASSSVYSAPVTEAVIEVIQPEESKREANADPENDDVRKPRELELVKSRREIMNRLLNTSIAAILHIANDNSIRSLQIEFQKAFQSGLHENERYGPYVAMCNAIFGALASQNIPGFRERSVLDIKFQVLDSSTIRSNFEGADIDVQRKADAGGLSEAAFQKIPELAPPESPIAAVVAPPGELLRGWLILLSQEFRISDGNNPHGMILGLDNHKYALPPQRNGESADKLPLPVPEAARETKVIQGPTKQEDLHSCRSRDW</sequence>
<protein>
    <submittedName>
        <fullName evidence="2">Uncharacterized protein</fullName>
    </submittedName>
</protein>
<organism evidence="2 3">
    <name type="scientific">Gymnopilus dilepis</name>
    <dbReference type="NCBI Taxonomy" id="231916"/>
    <lineage>
        <taxon>Eukaryota</taxon>
        <taxon>Fungi</taxon>
        <taxon>Dikarya</taxon>
        <taxon>Basidiomycota</taxon>
        <taxon>Agaricomycotina</taxon>
        <taxon>Agaricomycetes</taxon>
        <taxon>Agaricomycetidae</taxon>
        <taxon>Agaricales</taxon>
        <taxon>Agaricineae</taxon>
        <taxon>Hymenogastraceae</taxon>
        <taxon>Gymnopilus</taxon>
    </lineage>
</organism>
<feature type="region of interest" description="Disordered" evidence="1">
    <location>
        <begin position="304"/>
        <end position="346"/>
    </location>
</feature>
<proteinExistence type="predicted"/>
<feature type="compositionally biased region" description="Basic and acidic residues" evidence="1">
    <location>
        <begin position="109"/>
        <end position="126"/>
    </location>
</feature>
<dbReference type="EMBL" id="NHYE01001144">
    <property type="protein sequence ID" value="PPQ98114.1"/>
    <property type="molecule type" value="Genomic_DNA"/>
</dbReference>
<reference evidence="2 3" key="1">
    <citation type="journal article" date="2018" name="Evol. Lett.">
        <title>Horizontal gene cluster transfer increased hallucinogenic mushroom diversity.</title>
        <authorList>
            <person name="Reynolds H.T."/>
            <person name="Vijayakumar V."/>
            <person name="Gluck-Thaler E."/>
            <person name="Korotkin H.B."/>
            <person name="Matheny P.B."/>
            <person name="Slot J.C."/>
        </authorList>
    </citation>
    <scope>NUCLEOTIDE SEQUENCE [LARGE SCALE GENOMIC DNA]</scope>
    <source>
        <strain evidence="2 3">SRW20</strain>
    </source>
</reference>
<accession>A0A409Y4Z8</accession>
<comment type="caution">
    <text evidence="2">The sequence shown here is derived from an EMBL/GenBank/DDBJ whole genome shotgun (WGS) entry which is preliminary data.</text>
</comment>
<evidence type="ECO:0000256" key="1">
    <source>
        <dbReference type="SAM" id="MobiDB-lite"/>
    </source>
</evidence>
<keyword evidence="3" id="KW-1185">Reference proteome</keyword>
<dbReference type="InParanoid" id="A0A409Y4Z8"/>
<dbReference type="Proteomes" id="UP000284706">
    <property type="component" value="Unassembled WGS sequence"/>
</dbReference>
<dbReference type="AlphaFoldDB" id="A0A409Y4Z8"/>
<feature type="region of interest" description="Disordered" evidence="1">
    <location>
        <begin position="105"/>
        <end position="126"/>
    </location>
</feature>
<evidence type="ECO:0000313" key="2">
    <source>
        <dbReference type="EMBL" id="PPQ98114.1"/>
    </source>
</evidence>